<dbReference type="Proteomes" id="UP000824159">
    <property type="component" value="Unassembled WGS sequence"/>
</dbReference>
<feature type="transmembrane region" description="Helical" evidence="7">
    <location>
        <begin position="462"/>
        <end position="480"/>
    </location>
</feature>
<dbReference type="EMBL" id="DVLX01000020">
    <property type="protein sequence ID" value="HIT98918.1"/>
    <property type="molecule type" value="Genomic_DNA"/>
</dbReference>
<evidence type="ECO:0000313" key="9">
    <source>
        <dbReference type="EMBL" id="HIT98918.1"/>
    </source>
</evidence>
<feature type="domain" description="FHA" evidence="8">
    <location>
        <begin position="66"/>
        <end position="116"/>
    </location>
</feature>
<reference evidence="9" key="1">
    <citation type="submission" date="2020-10" db="EMBL/GenBank/DDBJ databases">
        <authorList>
            <person name="Gilroy R."/>
        </authorList>
    </citation>
    <scope>NUCLEOTIDE SEQUENCE</scope>
    <source>
        <strain evidence="9">CHK176-22527</strain>
    </source>
</reference>
<evidence type="ECO:0000256" key="3">
    <source>
        <dbReference type="ARBA" id="ARBA00022960"/>
    </source>
</evidence>
<name>A0A9D1HBK0_9FIRM</name>
<keyword evidence="3" id="KW-0133">Cell shape</keyword>
<feature type="transmembrane region" description="Helical" evidence="7">
    <location>
        <begin position="379"/>
        <end position="396"/>
    </location>
</feature>
<feature type="compositionally biased region" description="Basic and acidic residues" evidence="6">
    <location>
        <begin position="680"/>
        <end position="693"/>
    </location>
</feature>
<evidence type="ECO:0000313" key="10">
    <source>
        <dbReference type="Proteomes" id="UP000824159"/>
    </source>
</evidence>
<feature type="compositionally biased region" description="Basic and acidic residues" evidence="6">
    <location>
        <begin position="721"/>
        <end position="746"/>
    </location>
</feature>
<organism evidence="9 10">
    <name type="scientific">Candidatus Allocopromorpha excrementavium</name>
    <dbReference type="NCBI Taxonomy" id="2840741"/>
    <lineage>
        <taxon>Bacteria</taxon>
        <taxon>Bacillati</taxon>
        <taxon>Bacillota</taxon>
        <taxon>Clostridia</taxon>
        <taxon>Eubacteriales</taxon>
        <taxon>Eubacteriaceae</taxon>
        <taxon>Eubacteriaceae incertae sedis</taxon>
        <taxon>Candidatus Allocopromorpha</taxon>
    </lineage>
</organism>
<evidence type="ECO:0000256" key="6">
    <source>
        <dbReference type="SAM" id="MobiDB-lite"/>
    </source>
</evidence>
<dbReference type="AlphaFoldDB" id="A0A9D1HBK0"/>
<feature type="transmembrane region" description="Helical" evidence="7">
    <location>
        <begin position="335"/>
        <end position="367"/>
    </location>
</feature>
<feature type="transmembrane region" description="Helical" evidence="7">
    <location>
        <begin position="525"/>
        <end position="546"/>
    </location>
</feature>
<dbReference type="PANTHER" id="PTHR30474">
    <property type="entry name" value="CELL CYCLE PROTEIN"/>
    <property type="match status" value="1"/>
</dbReference>
<sequence length="746" mass="82129">MEFINTVIDMASIYYTTAVRWVFLALSLFILARQIRSLLRARNPSEIWAYLGCPDDTSVPLTHWENLIGRSRGCDVILNLNSVSRSHGTLIRDSEGVWKYNDLNSKNGSAINGVPVTEPTVLKAGDVLTIAGSDFTIYPVSLEERMSNIEKRKKKTHPVSPWPSLVALTLFQVLMVIQFKISLGDEFPAQLPLAVGLLCALMWAYVIVMRMFKRVGFEMEMIAFYLSTLSLAVTTSAYPSTVFKQALCVVLGVALFFGLCWFLRDLNRTKKIIYILMAVSVLLLLVNLVFGTTKYGAANWVSIGGFTIQPSELVKIVFIYVGAATLDELQQRKNLMLFMLFSVFCLGCLAIMGDFGTALIFFVTFLIISFLRSGDFSKLILIVGAAGLMGMMVLRFRPYIASRFDTWGHVWDDPTGGGFQQVQTMASAASGGMPGLGAGEGNFSDVAAASTDLVFGLLSEEWGLITAILAVLCIITLGVFAVRSIIAGRSTYYSIAACAATSMFIFQTILNVFGSIDLLPLTGVTFPFVSSGGTSMIASWGLLSFLKAADTRQNASFAIRLDKKGEFENELEGSGLENPEEIFNAVGYNNTHTQRRKPDRREYSSRSNDTTMIKSSDSIRNRQIKYENISDDEFFDNLEHIRPEQSFEEQWEKVAPSGKPKTGKSSSKPAGRSSKSSSAAKKDNPYKSKEPYRPSRSYKPAGRSSGSSGRSSAPAGRGSGHQREESEKLTLEDIFGEDGKGNRKGR</sequence>
<dbReference type="SUPFAM" id="SSF49879">
    <property type="entry name" value="SMAD/FHA domain"/>
    <property type="match status" value="1"/>
</dbReference>
<feature type="region of interest" description="Disordered" evidence="6">
    <location>
        <begin position="646"/>
        <end position="746"/>
    </location>
</feature>
<protein>
    <submittedName>
        <fullName evidence="9">FtsW/RodA/SpoVE family cell cycle protein</fullName>
    </submittedName>
</protein>
<dbReference type="PROSITE" id="PS50006">
    <property type="entry name" value="FHA_DOMAIN"/>
    <property type="match status" value="1"/>
</dbReference>
<evidence type="ECO:0000256" key="4">
    <source>
        <dbReference type="ARBA" id="ARBA00022989"/>
    </source>
</evidence>
<dbReference type="Gene3D" id="2.60.200.20">
    <property type="match status" value="1"/>
</dbReference>
<dbReference type="Pfam" id="PF00498">
    <property type="entry name" value="FHA"/>
    <property type="match status" value="1"/>
</dbReference>
<evidence type="ECO:0000256" key="2">
    <source>
        <dbReference type="ARBA" id="ARBA00022692"/>
    </source>
</evidence>
<feature type="transmembrane region" description="Helical" evidence="7">
    <location>
        <begin position="244"/>
        <end position="263"/>
    </location>
</feature>
<evidence type="ECO:0000256" key="1">
    <source>
        <dbReference type="ARBA" id="ARBA00004141"/>
    </source>
</evidence>
<dbReference type="InterPro" id="IPR001182">
    <property type="entry name" value="FtsW/RodA"/>
</dbReference>
<dbReference type="GO" id="GO:0008360">
    <property type="term" value="P:regulation of cell shape"/>
    <property type="evidence" value="ECO:0007669"/>
    <property type="project" value="UniProtKB-KW"/>
</dbReference>
<gene>
    <name evidence="9" type="ORF">IAD12_01500</name>
</gene>
<keyword evidence="4 7" id="KW-1133">Transmembrane helix</keyword>
<feature type="transmembrane region" description="Helical" evidence="7">
    <location>
        <begin position="191"/>
        <end position="209"/>
    </location>
</feature>
<keyword evidence="5 7" id="KW-0472">Membrane</keyword>
<feature type="transmembrane region" description="Helical" evidence="7">
    <location>
        <begin position="272"/>
        <end position="290"/>
    </location>
</feature>
<dbReference type="Pfam" id="PF01098">
    <property type="entry name" value="FTSW_RODA_SPOVE"/>
    <property type="match status" value="1"/>
</dbReference>
<dbReference type="PANTHER" id="PTHR30474:SF3">
    <property type="entry name" value="PEPTIDOGLYCAN GLYCOSYLTRANSFERASE RODA"/>
    <property type="match status" value="1"/>
</dbReference>
<keyword evidence="2 7" id="KW-0812">Transmembrane</keyword>
<dbReference type="InterPro" id="IPR000253">
    <property type="entry name" value="FHA_dom"/>
</dbReference>
<dbReference type="InterPro" id="IPR008984">
    <property type="entry name" value="SMAD_FHA_dom_sf"/>
</dbReference>
<comment type="subcellular location">
    <subcellularLocation>
        <location evidence="1">Membrane</location>
        <topology evidence="1">Multi-pass membrane protein</topology>
    </subcellularLocation>
</comment>
<feature type="region of interest" description="Disordered" evidence="6">
    <location>
        <begin position="588"/>
        <end position="618"/>
    </location>
</feature>
<dbReference type="GO" id="GO:0015648">
    <property type="term" value="F:lipid-linked peptidoglycan transporter activity"/>
    <property type="evidence" value="ECO:0007669"/>
    <property type="project" value="TreeGrafter"/>
</dbReference>
<feature type="compositionally biased region" description="Polar residues" evidence="6">
    <location>
        <begin position="605"/>
        <end position="618"/>
    </location>
</feature>
<feature type="transmembrane region" description="Helical" evidence="7">
    <location>
        <begin position="221"/>
        <end position="238"/>
    </location>
</feature>
<feature type="compositionally biased region" description="Low complexity" evidence="6">
    <location>
        <begin position="700"/>
        <end position="716"/>
    </location>
</feature>
<feature type="transmembrane region" description="Helical" evidence="7">
    <location>
        <begin position="492"/>
        <end position="513"/>
    </location>
</feature>
<comment type="caution">
    <text evidence="9">The sequence shown here is derived from an EMBL/GenBank/DDBJ whole genome shotgun (WGS) entry which is preliminary data.</text>
</comment>
<dbReference type="GO" id="GO:0051301">
    <property type="term" value="P:cell division"/>
    <property type="evidence" value="ECO:0007669"/>
    <property type="project" value="InterPro"/>
</dbReference>
<evidence type="ECO:0000256" key="7">
    <source>
        <dbReference type="SAM" id="Phobius"/>
    </source>
</evidence>
<evidence type="ECO:0000256" key="5">
    <source>
        <dbReference type="ARBA" id="ARBA00023136"/>
    </source>
</evidence>
<dbReference type="GO" id="GO:0005886">
    <property type="term" value="C:plasma membrane"/>
    <property type="evidence" value="ECO:0007669"/>
    <property type="project" value="TreeGrafter"/>
</dbReference>
<dbReference type="CDD" id="cd00060">
    <property type="entry name" value="FHA"/>
    <property type="match status" value="1"/>
</dbReference>
<accession>A0A9D1HBK0</accession>
<feature type="compositionally biased region" description="Low complexity" evidence="6">
    <location>
        <begin position="655"/>
        <end position="679"/>
    </location>
</feature>
<reference evidence="9" key="2">
    <citation type="journal article" date="2021" name="PeerJ">
        <title>Extensive microbial diversity within the chicken gut microbiome revealed by metagenomics and culture.</title>
        <authorList>
            <person name="Gilroy R."/>
            <person name="Ravi A."/>
            <person name="Getino M."/>
            <person name="Pursley I."/>
            <person name="Horton D.L."/>
            <person name="Alikhan N.F."/>
            <person name="Baker D."/>
            <person name="Gharbi K."/>
            <person name="Hall N."/>
            <person name="Watson M."/>
            <person name="Adriaenssens E.M."/>
            <person name="Foster-Nyarko E."/>
            <person name="Jarju S."/>
            <person name="Secka A."/>
            <person name="Antonio M."/>
            <person name="Oren A."/>
            <person name="Chaudhuri R.R."/>
            <person name="La Ragione R."/>
            <person name="Hildebrand F."/>
            <person name="Pallen M.J."/>
        </authorList>
    </citation>
    <scope>NUCLEOTIDE SEQUENCE</scope>
    <source>
        <strain evidence="9">CHK176-22527</strain>
    </source>
</reference>
<feature type="transmembrane region" description="Helical" evidence="7">
    <location>
        <begin position="159"/>
        <end position="179"/>
    </location>
</feature>
<feature type="transmembrane region" description="Helical" evidence="7">
    <location>
        <begin position="12"/>
        <end position="32"/>
    </location>
</feature>
<dbReference type="SMART" id="SM00240">
    <property type="entry name" value="FHA"/>
    <property type="match status" value="1"/>
</dbReference>
<dbReference type="GO" id="GO:0032153">
    <property type="term" value="C:cell division site"/>
    <property type="evidence" value="ECO:0007669"/>
    <property type="project" value="TreeGrafter"/>
</dbReference>
<evidence type="ECO:0000259" key="8">
    <source>
        <dbReference type="PROSITE" id="PS50006"/>
    </source>
</evidence>
<proteinExistence type="predicted"/>